<keyword evidence="2" id="KW-0964">Secreted</keyword>
<evidence type="ECO:0000313" key="6">
    <source>
        <dbReference type="Proteomes" id="UP000069620"/>
    </source>
</evidence>
<dbReference type="InterPro" id="IPR029058">
    <property type="entry name" value="AB_hydrolase_fold"/>
</dbReference>
<feature type="transmembrane region" description="Helical" evidence="4">
    <location>
        <begin position="117"/>
        <end position="137"/>
    </location>
</feature>
<feature type="transmembrane region" description="Helical" evidence="4">
    <location>
        <begin position="26"/>
        <end position="45"/>
    </location>
</feature>
<reference evidence="6" key="1">
    <citation type="journal article" date="2016" name="Genome Announc.">
        <title>Draft Genome Sequences of Five Rapidly Growing Mycobacterium Species, M. thermoresistibile, M. fortuitum subsp. acetamidolyticum, M. canariasense, M. brisbanense, and M. novocastrense.</title>
        <authorList>
            <person name="Katahira K."/>
            <person name="Ogura Y."/>
            <person name="Gotoh Y."/>
            <person name="Hayashi T."/>
        </authorList>
    </citation>
    <scope>NUCLEOTIDE SEQUENCE [LARGE SCALE GENOMIC DNA]</scope>
    <source>
        <strain evidence="6">JCM15654</strain>
    </source>
</reference>
<dbReference type="InterPro" id="IPR050583">
    <property type="entry name" value="Mycobacterial_A85_antigen"/>
</dbReference>
<feature type="transmembrane region" description="Helical" evidence="4">
    <location>
        <begin position="87"/>
        <end position="105"/>
    </location>
</feature>
<dbReference type="Gene3D" id="3.40.50.1820">
    <property type="entry name" value="alpha/beta hydrolase"/>
    <property type="match status" value="1"/>
</dbReference>
<dbReference type="EMBL" id="BCSX01000007">
    <property type="protein sequence ID" value="GAS86608.1"/>
    <property type="molecule type" value="Genomic_DNA"/>
</dbReference>
<comment type="subcellular location">
    <subcellularLocation>
        <location evidence="1">Secreted</location>
    </subcellularLocation>
</comment>
<dbReference type="GO" id="GO:0005576">
    <property type="term" value="C:extracellular region"/>
    <property type="evidence" value="ECO:0007669"/>
    <property type="project" value="UniProtKB-SubCell"/>
</dbReference>
<dbReference type="PANTHER" id="PTHR48098">
    <property type="entry name" value="ENTEROCHELIN ESTERASE-RELATED"/>
    <property type="match status" value="1"/>
</dbReference>
<dbReference type="Proteomes" id="UP000069620">
    <property type="component" value="Unassembled WGS sequence"/>
</dbReference>
<dbReference type="GO" id="GO:0016747">
    <property type="term" value="F:acyltransferase activity, transferring groups other than amino-acyl groups"/>
    <property type="evidence" value="ECO:0007669"/>
    <property type="project" value="TreeGrafter"/>
</dbReference>
<dbReference type="RefSeq" id="WP_234791979.1">
    <property type="nucleotide sequence ID" value="NZ_BCSX01000007.1"/>
</dbReference>
<dbReference type="STRING" id="146020.RMCB_0704"/>
<name>A0A100VVD3_9MYCO</name>
<gene>
    <name evidence="5" type="ORF">RMCB_0704</name>
</gene>
<evidence type="ECO:0000256" key="1">
    <source>
        <dbReference type="ARBA" id="ARBA00004613"/>
    </source>
</evidence>
<keyword evidence="6" id="KW-1185">Reference proteome</keyword>
<proteinExistence type="predicted"/>
<organism evidence="5 6">
    <name type="scientific">Mycolicibacterium brisbanense</name>
    <dbReference type="NCBI Taxonomy" id="146020"/>
    <lineage>
        <taxon>Bacteria</taxon>
        <taxon>Bacillati</taxon>
        <taxon>Actinomycetota</taxon>
        <taxon>Actinomycetes</taxon>
        <taxon>Mycobacteriales</taxon>
        <taxon>Mycobacteriaceae</taxon>
        <taxon>Mycolicibacterium</taxon>
    </lineage>
</organism>
<sequence length="482" mass="50543">MSLVTTLLSEAAVAPARRGVSLLHGWLPPTVWAVAAIVLVLAIGWRNRRWRLIWLPVAIVVGLILAGWTHWYIDSQGLAGDPAPDSLWIWVGLTGLALAVAVFGWRGNRWWRRGVSVLAVPLCLLSAGLALNLWVGYFPTVPAAWNELTAGPLPDETDLATVQGMRGKGAPAHGALVPVDIPQDASGFKHRTELVYLPPAWFAAGAPKLPVVMMIAGEFNTPSDWPRTGNAIATIDNFAAAHGGSAPVFVFADVGGSFNNDTECVNGPRGNVADHLTKDVPPYVADTFDVQQANWGVVGWSMGGTCAVDLTVMHPELFSAFVDIAGDNGPNAGTKDQTIARIYGGDASQWPVYDPTTVMDKHGPYQGVSGWFAISSDAPQQHKGGYGNPNAVGLGGQDAAGNPGDQTDAANSLCALGRTHGITCAVVASPGKHDWPFAMDVFKASLPWLAGQVGTPGVAKVPLPGNGQGRAPAGVPLQAATH</sequence>
<evidence type="ECO:0000256" key="3">
    <source>
        <dbReference type="SAM" id="MobiDB-lite"/>
    </source>
</evidence>
<dbReference type="AlphaFoldDB" id="A0A100VVD3"/>
<evidence type="ECO:0000256" key="4">
    <source>
        <dbReference type="SAM" id="Phobius"/>
    </source>
</evidence>
<dbReference type="PANTHER" id="PTHR48098:SF1">
    <property type="entry name" value="DIACYLGLYCEROL ACYLTRANSFERASE_MYCOLYLTRANSFERASE AG85A"/>
    <property type="match status" value="1"/>
</dbReference>
<feature type="region of interest" description="Disordered" evidence="3">
    <location>
        <begin position="462"/>
        <end position="482"/>
    </location>
</feature>
<dbReference type="SUPFAM" id="SSF53474">
    <property type="entry name" value="alpha/beta-Hydrolases"/>
    <property type="match status" value="1"/>
</dbReference>
<evidence type="ECO:0000256" key="2">
    <source>
        <dbReference type="ARBA" id="ARBA00022525"/>
    </source>
</evidence>
<comment type="caution">
    <text evidence="5">The sequence shown here is derived from an EMBL/GenBank/DDBJ whole genome shotgun (WGS) entry which is preliminary data.</text>
</comment>
<feature type="transmembrane region" description="Helical" evidence="4">
    <location>
        <begin position="52"/>
        <end position="72"/>
    </location>
</feature>
<dbReference type="InterPro" id="IPR000801">
    <property type="entry name" value="Esterase-like"/>
</dbReference>
<keyword evidence="4" id="KW-0812">Transmembrane</keyword>
<reference evidence="6" key="2">
    <citation type="submission" date="2016-02" db="EMBL/GenBank/DDBJ databases">
        <title>Draft genome sequence of five rapidly growing Mycobacterium species.</title>
        <authorList>
            <person name="Katahira K."/>
            <person name="Gotou Y."/>
            <person name="Iida K."/>
            <person name="Ogura Y."/>
            <person name="Hayashi T."/>
        </authorList>
    </citation>
    <scope>NUCLEOTIDE SEQUENCE [LARGE SCALE GENOMIC DNA]</scope>
    <source>
        <strain evidence="6">JCM15654</strain>
    </source>
</reference>
<accession>A0A100VVD3</accession>
<dbReference type="Pfam" id="PF00756">
    <property type="entry name" value="Esterase"/>
    <property type="match status" value="1"/>
</dbReference>
<evidence type="ECO:0000313" key="5">
    <source>
        <dbReference type="EMBL" id="GAS86608.1"/>
    </source>
</evidence>
<protein>
    <submittedName>
        <fullName evidence="5">Esterase family protein</fullName>
    </submittedName>
</protein>
<keyword evidence="4" id="KW-0472">Membrane</keyword>
<keyword evidence="4" id="KW-1133">Transmembrane helix</keyword>